<protein>
    <submittedName>
        <fullName evidence="1">Uncharacterized protein</fullName>
    </submittedName>
</protein>
<reference evidence="1" key="1">
    <citation type="submission" date="2020-11" db="EMBL/GenBank/DDBJ databases">
        <title>Adaptations for nitrogen fixation in a non-lichenized fungal sporocarp promotes dispersal by wood-feeding termites.</title>
        <authorList>
            <consortium name="DOE Joint Genome Institute"/>
            <person name="Koch R.A."/>
            <person name="Yoon G."/>
            <person name="Arayal U."/>
            <person name="Lail K."/>
            <person name="Amirebrahimi M."/>
            <person name="Labutti K."/>
            <person name="Lipzen A."/>
            <person name="Riley R."/>
            <person name="Barry K."/>
            <person name="Henrissat B."/>
            <person name="Grigoriev I.V."/>
            <person name="Herr J.R."/>
            <person name="Aime M.C."/>
        </authorList>
    </citation>
    <scope>NUCLEOTIDE SEQUENCE</scope>
    <source>
        <strain evidence="1">MCA 3950</strain>
    </source>
</reference>
<dbReference type="GeneID" id="66113026"/>
<dbReference type="AlphaFoldDB" id="A0A9P7W5S5"/>
<comment type="caution">
    <text evidence="1">The sequence shown here is derived from an EMBL/GenBank/DDBJ whole genome shotgun (WGS) entry which is preliminary data.</text>
</comment>
<sequence length="117" mass="13144">MNTTLPPPPYTTRHFDRHASQLRPPAYRRSYMNRYHPYPRYGAPLIVDVTLPGPDPDLTIVAAAAMVYDKKAGETKPEGGGGWKWLLGLLIAFAILERVLEHATILRVHCLEPSLIL</sequence>
<evidence type="ECO:0000313" key="1">
    <source>
        <dbReference type="EMBL" id="KAG7452460.1"/>
    </source>
</evidence>
<keyword evidence="2" id="KW-1185">Reference proteome</keyword>
<organism evidence="1 2">
    <name type="scientific">Guyanagaster necrorhizus</name>
    <dbReference type="NCBI Taxonomy" id="856835"/>
    <lineage>
        <taxon>Eukaryota</taxon>
        <taxon>Fungi</taxon>
        <taxon>Dikarya</taxon>
        <taxon>Basidiomycota</taxon>
        <taxon>Agaricomycotina</taxon>
        <taxon>Agaricomycetes</taxon>
        <taxon>Agaricomycetidae</taxon>
        <taxon>Agaricales</taxon>
        <taxon>Marasmiineae</taxon>
        <taxon>Physalacriaceae</taxon>
        <taxon>Guyanagaster</taxon>
    </lineage>
</organism>
<dbReference type="RefSeq" id="XP_043045960.1">
    <property type="nucleotide sequence ID" value="XM_043190729.1"/>
</dbReference>
<proteinExistence type="predicted"/>
<dbReference type="OrthoDB" id="2881904at2759"/>
<dbReference type="Proteomes" id="UP000812287">
    <property type="component" value="Unassembled WGS sequence"/>
</dbReference>
<gene>
    <name evidence="1" type="ORF">BT62DRAFT_998496</name>
</gene>
<accession>A0A9P7W5S5</accession>
<name>A0A9P7W5S5_9AGAR</name>
<evidence type="ECO:0000313" key="2">
    <source>
        <dbReference type="Proteomes" id="UP000812287"/>
    </source>
</evidence>
<dbReference type="EMBL" id="MU250523">
    <property type="protein sequence ID" value="KAG7452460.1"/>
    <property type="molecule type" value="Genomic_DNA"/>
</dbReference>